<proteinExistence type="inferred from homology"/>
<dbReference type="Proteomes" id="UP000001876">
    <property type="component" value="Unassembled WGS sequence"/>
</dbReference>
<dbReference type="Gene3D" id="3.40.640.10">
    <property type="entry name" value="Type I PLP-dependent aspartate aminotransferase-like (Major domain)"/>
    <property type="match status" value="1"/>
</dbReference>
<feature type="compositionally biased region" description="Basic and acidic residues" evidence="9">
    <location>
        <begin position="106"/>
        <end position="115"/>
    </location>
</feature>
<keyword evidence="7" id="KW-0663">Pyridoxal phosphate</keyword>
<dbReference type="KEGG" id="mpp:MICPUCDRAFT_49296"/>
<evidence type="ECO:0000256" key="1">
    <source>
        <dbReference type="ARBA" id="ARBA00001933"/>
    </source>
</evidence>
<evidence type="ECO:0000256" key="9">
    <source>
        <dbReference type="SAM" id="MobiDB-lite"/>
    </source>
</evidence>
<dbReference type="PROSITE" id="PS00893">
    <property type="entry name" value="NUDIX_BOX"/>
    <property type="match status" value="1"/>
</dbReference>
<feature type="region of interest" description="Disordered" evidence="9">
    <location>
        <begin position="89"/>
        <end position="115"/>
    </location>
</feature>
<keyword evidence="5" id="KW-0808">Transferase</keyword>
<feature type="region of interest" description="Disordered" evidence="9">
    <location>
        <begin position="31"/>
        <end position="74"/>
    </location>
</feature>
<dbReference type="UniPathway" id="UPA00222"/>
<dbReference type="PANTHER" id="PTHR13693">
    <property type="entry name" value="CLASS II AMINOTRANSFERASE/8-AMINO-7-OXONONANOATE SYNTHASE"/>
    <property type="match status" value="1"/>
</dbReference>
<dbReference type="EMBL" id="GG663752">
    <property type="protein sequence ID" value="EEH51131.1"/>
    <property type="molecule type" value="Genomic_DNA"/>
</dbReference>
<dbReference type="GO" id="GO:0009102">
    <property type="term" value="P:biotin biosynthetic process"/>
    <property type="evidence" value="ECO:0007669"/>
    <property type="project" value="TreeGrafter"/>
</dbReference>
<dbReference type="GO" id="GO:0030170">
    <property type="term" value="F:pyridoxal phosphate binding"/>
    <property type="evidence" value="ECO:0007669"/>
    <property type="project" value="InterPro"/>
</dbReference>
<dbReference type="Gene3D" id="3.90.1150.10">
    <property type="entry name" value="Aspartate Aminotransferase, domain 1"/>
    <property type="match status" value="2"/>
</dbReference>
<comment type="similarity">
    <text evidence="4">Belongs to the class-II pyridoxal-phosphate-dependent aminotransferase family. BioF subfamily.</text>
</comment>
<keyword evidence="8" id="KW-0746">Sphingolipid metabolism</keyword>
<evidence type="ECO:0000256" key="3">
    <source>
        <dbReference type="ARBA" id="ARBA00004991"/>
    </source>
</evidence>
<dbReference type="Gene3D" id="3.90.79.10">
    <property type="entry name" value="Nucleoside Triphosphate Pyrophosphohydrolase"/>
    <property type="match status" value="1"/>
</dbReference>
<evidence type="ECO:0000256" key="7">
    <source>
        <dbReference type="ARBA" id="ARBA00022898"/>
    </source>
</evidence>
<comment type="pathway">
    <text evidence="2">Lipid metabolism; sphingolipid metabolism.</text>
</comment>
<dbReference type="Pfam" id="PF00155">
    <property type="entry name" value="Aminotran_1_2"/>
    <property type="match status" value="1"/>
</dbReference>
<feature type="compositionally biased region" description="Low complexity" evidence="9">
    <location>
        <begin position="540"/>
        <end position="558"/>
    </location>
</feature>
<dbReference type="InterPro" id="IPR004839">
    <property type="entry name" value="Aminotransferase_I/II_large"/>
</dbReference>
<dbReference type="eggNOG" id="KOG1359">
    <property type="taxonomic scope" value="Eukaryota"/>
</dbReference>
<dbReference type="InterPro" id="IPR001917">
    <property type="entry name" value="Aminotrans_II_pyridoxalP_BS"/>
</dbReference>
<dbReference type="InterPro" id="IPR015422">
    <property type="entry name" value="PyrdxlP-dep_Trfase_small"/>
</dbReference>
<dbReference type="PANTHER" id="PTHR13693:SF77">
    <property type="entry name" value="8-AMINO-7-OXONONANOATE SYNTHASE"/>
    <property type="match status" value="1"/>
</dbReference>
<dbReference type="GO" id="GO:0016787">
    <property type="term" value="F:hydrolase activity"/>
    <property type="evidence" value="ECO:0007669"/>
    <property type="project" value="UniProtKB-KW"/>
</dbReference>
<dbReference type="CDD" id="cd18888">
    <property type="entry name" value="NUDIX_ADPRase_Nudt5"/>
    <property type="match status" value="1"/>
</dbReference>
<evidence type="ECO:0000259" key="10">
    <source>
        <dbReference type="PROSITE" id="PS51462"/>
    </source>
</evidence>
<dbReference type="SUPFAM" id="SSF55811">
    <property type="entry name" value="Nudix"/>
    <property type="match status" value="1"/>
</dbReference>
<dbReference type="eggNOG" id="KOG3041">
    <property type="taxonomic scope" value="Eukaryota"/>
</dbReference>
<dbReference type="InterPro" id="IPR015797">
    <property type="entry name" value="NUDIX_hydrolase-like_dom_sf"/>
</dbReference>
<feature type="compositionally biased region" description="Low complexity" evidence="9">
    <location>
        <begin position="53"/>
        <end position="70"/>
    </location>
</feature>
<gene>
    <name evidence="11" type="ORF">MICPUCDRAFT_49296</name>
</gene>
<evidence type="ECO:0000256" key="6">
    <source>
        <dbReference type="ARBA" id="ARBA00022801"/>
    </source>
</evidence>
<dbReference type="InterPro" id="IPR020084">
    <property type="entry name" value="NUDIX_hydrolase_CS"/>
</dbReference>
<dbReference type="PROSITE" id="PS00599">
    <property type="entry name" value="AA_TRANSFER_CLASS_2"/>
    <property type="match status" value="1"/>
</dbReference>
<feature type="domain" description="Nudix hydrolase" evidence="10">
    <location>
        <begin position="624"/>
        <end position="767"/>
    </location>
</feature>
<reference evidence="11 12" key="1">
    <citation type="journal article" date="2009" name="Science">
        <title>Green evolution and dynamic adaptations revealed by genomes of the marine picoeukaryotes Micromonas.</title>
        <authorList>
            <person name="Worden A.Z."/>
            <person name="Lee J.H."/>
            <person name="Mock T."/>
            <person name="Rouze P."/>
            <person name="Simmons M.P."/>
            <person name="Aerts A.L."/>
            <person name="Allen A.E."/>
            <person name="Cuvelier M.L."/>
            <person name="Derelle E."/>
            <person name="Everett M.V."/>
            <person name="Foulon E."/>
            <person name="Grimwood J."/>
            <person name="Gundlach H."/>
            <person name="Henrissat B."/>
            <person name="Napoli C."/>
            <person name="McDonald S.M."/>
            <person name="Parker M.S."/>
            <person name="Rombauts S."/>
            <person name="Salamov A."/>
            <person name="Von Dassow P."/>
            <person name="Badger J.H."/>
            <person name="Coutinho P.M."/>
            <person name="Demir E."/>
            <person name="Dubchak I."/>
            <person name="Gentemann C."/>
            <person name="Eikrem W."/>
            <person name="Gready J.E."/>
            <person name="John U."/>
            <person name="Lanier W."/>
            <person name="Lindquist E.A."/>
            <person name="Lucas S."/>
            <person name="Mayer K.F."/>
            <person name="Moreau H."/>
            <person name="Not F."/>
            <person name="Otillar R."/>
            <person name="Panaud O."/>
            <person name="Pangilinan J."/>
            <person name="Paulsen I."/>
            <person name="Piegu B."/>
            <person name="Poliakov A."/>
            <person name="Robbens S."/>
            <person name="Schmutz J."/>
            <person name="Toulza E."/>
            <person name="Wyss T."/>
            <person name="Zelensky A."/>
            <person name="Zhou K."/>
            <person name="Armbrust E.V."/>
            <person name="Bhattacharya D."/>
            <person name="Goodenough U.W."/>
            <person name="Van de Peer Y."/>
            <person name="Grigoriev I.V."/>
        </authorList>
    </citation>
    <scope>NUCLEOTIDE SEQUENCE [LARGE SCALE GENOMIC DNA]</scope>
    <source>
        <strain evidence="11 12">CCMP1545</strain>
    </source>
</reference>
<feature type="region of interest" description="Disordered" evidence="9">
    <location>
        <begin position="490"/>
        <end position="584"/>
    </location>
</feature>
<keyword evidence="8" id="KW-0443">Lipid metabolism</keyword>
<protein>
    <submittedName>
        <fullName evidence="11">Predicted protein</fullName>
    </submittedName>
</protein>
<name>C1N9V1_MICPC</name>
<dbReference type="PROSITE" id="PS51462">
    <property type="entry name" value="NUDIX"/>
    <property type="match status" value="1"/>
</dbReference>
<dbReference type="Pfam" id="PF00293">
    <property type="entry name" value="NUDIX"/>
    <property type="match status" value="1"/>
</dbReference>
<dbReference type="STRING" id="564608.C1N9V1"/>
<keyword evidence="6" id="KW-0378">Hydrolase</keyword>
<evidence type="ECO:0000256" key="2">
    <source>
        <dbReference type="ARBA" id="ARBA00004760"/>
    </source>
</evidence>
<evidence type="ECO:0000256" key="4">
    <source>
        <dbReference type="ARBA" id="ARBA00010008"/>
    </source>
</evidence>
<evidence type="ECO:0000256" key="8">
    <source>
        <dbReference type="ARBA" id="ARBA00022919"/>
    </source>
</evidence>
<feature type="compositionally biased region" description="Low complexity" evidence="9">
    <location>
        <begin position="490"/>
        <end position="512"/>
    </location>
</feature>
<dbReference type="InterPro" id="IPR000086">
    <property type="entry name" value="NUDIX_hydrolase_dom"/>
</dbReference>
<dbReference type="InterPro" id="IPR015421">
    <property type="entry name" value="PyrdxlP-dep_Trfase_major"/>
</dbReference>
<keyword evidence="12" id="KW-1185">Reference proteome</keyword>
<dbReference type="RefSeq" id="XP_003064797.1">
    <property type="nucleotide sequence ID" value="XM_003064751.1"/>
</dbReference>
<sequence length="779" mass="81167">MTSPPPPPRGGGVVATWDAWTRSTLSALDASRLTRSLRPVAPFDAEAESIESTTTTRAGPSYSSASSSSSPMTVRVSPETMRRWLCGEHDLGESHDGGGGGGGGRGGDDDASGRREDHWRSLRLFSSNDYLGLSSHPAVRAAASDASLRHGCGPRSSPLVAGYTREHRELETALAALKKTEECALFPSGYAANCGVLQTLADGADVTIFSDALNHASIVDGCRLASRTSGAKVVTYAHCDVDDLERKMNETTRCDGGGGGHRGGGRRGGRRNVVVTDSIFSMDGDFAPIRALVALKTRHPGTLLIVDEAHATLVCGATGGGAVEACGVDEMNGLGAGVDVHVGTLSKAFGSHGGFVACRRDVKRLLVSRARSQVYSTALPAPCVAAASAALRVGAGEGEGDALRRKLWRHLLRAGIHAPAIRPPTVPRGSSRVRVTLSAAHSDEDVAALVAALRAAGAGGRGASAAGMRRAIARPSSAFALAVLRASSSSSSSTASASSPASAARFAPAPFRRGSHSAPNGDSHRRGAQPVGSLRRLRGLRASASSSSSSSSSASSGGPLYVDERGDASSDSVMADDLDSSRSRVTGEEIIHKTPWMQFKHLTYVDPTGKERAWDMVARSTRAPGARADAVCVFATLRKKGEEDTTLLVRQFRPPLNGETIELPAGLIDGDEAPETAALRELKEETGYVGVVTPGGASTPALPLSPGLTDETVCVVRCVVDLDAPENLTPKQELEGSEFITVLRVPVKGLRKSLDAFADRGYHVFAGLHMMACGMEMAD</sequence>
<comment type="pathway">
    <text evidence="3">Sphingolipid metabolism.</text>
</comment>
<evidence type="ECO:0000313" key="12">
    <source>
        <dbReference type="Proteomes" id="UP000001876"/>
    </source>
</evidence>
<evidence type="ECO:0000313" key="11">
    <source>
        <dbReference type="EMBL" id="EEH51131.1"/>
    </source>
</evidence>
<dbReference type="AlphaFoldDB" id="C1N9V1"/>
<dbReference type="InterPro" id="IPR015424">
    <property type="entry name" value="PyrdxlP-dep_Trfase"/>
</dbReference>
<dbReference type="GO" id="GO:0016020">
    <property type="term" value="C:membrane"/>
    <property type="evidence" value="ECO:0007669"/>
    <property type="project" value="GOC"/>
</dbReference>
<accession>C1N9V1</accession>
<dbReference type="GO" id="GO:0006665">
    <property type="term" value="P:sphingolipid metabolic process"/>
    <property type="evidence" value="ECO:0007669"/>
    <property type="project" value="UniProtKB-UniPathway"/>
</dbReference>
<dbReference type="InterPro" id="IPR050087">
    <property type="entry name" value="AON_synthase_class-II"/>
</dbReference>
<dbReference type="OrthoDB" id="10249920at2759"/>
<dbReference type="GeneID" id="9690238"/>
<dbReference type="GO" id="GO:0016740">
    <property type="term" value="F:transferase activity"/>
    <property type="evidence" value="ECO:0007669"/>
    <property type="project" value="UniProtKB-KW"/>
</dbReference>
<evidence type="ECO:0000256" key="5">
    <source>
        <dbReference type="ARBA" id="ARBA00022679"/>
    </source>
</evidence>
<comment type="cofactor">
    <cofactor evidence="1">
        <name>pyridoxal 5'-phosphate</name>
        <dbReference type="ChEBI" id="CHEBI:597326"/>
    </cofactor>
</comment>
<dbReference type="SUPFAM" id="SSF53383">
    <property type="entry name" value="PLP-dependent transferases"/>
    <property type="match status" value="1"/>
</dbReference>
<organism evidence="12">
    <name type="scientific">Micromonas pusilla (strain CCMP1545)</name>
    <name type="common">Picoplanktonic green alga</name>
    <dbReference type="NCBI Taxonomy" id="564608"/>
    <lineage>
        <taxon>Eukaryota</taxon>
        <taxon>Viridiplantae</taxon>
        <taxon>Chlorophyta</taxon>
        <taxon>Mamiellophyceae</taxon>
        <taxon>Mamiellales</taxon>
        <taxon>Mamiellaceae</taxon>
        <taxon>Micromonas</taxon>
    </lineage>
</organism>